<dbReference type="GO" id="GO:0008168">
    <property type="term" value="F:methyltransferase activity"/>
    <property type="evidence" value="ECO:0007669"/>
    <property type="project" value="UniProtKB-KW"/>
</dbReference>
<dbReference type="AlphaFoldDB" id="A0A4Y9QSJ3"/>
<gene>
    <name evidence="3" type="ORF">E4S40_11685</name>
</gene>
<reference evidence="3 4" key="1">
    <citation type="submission" date="2019-03" db="EMBL/GenBank/DDBJ databases">
        <title>Algoriphagus sp. nov, a new strain isolated from root system soil of mangrove plant Kandelia.</title>
        <authorList>
            <person name="Yin Q."/>
            <person name="Wang K."/>
            <person name="Song Z."/>
        </authorList>
    </citation>
    <scope>NUCLEOTIDE SEQUENCE [LARGE SCALE GENOMIC DNA]</scope>
    <source>
        <strain evidence="3 4">XY-J91</strain>
    </source>
</reference>
<protein>
    <submittedName>
        <fullName evidence="3">Class I SAM-dependent methyltransferase</fullName>
    </submittedName>
</protein>
<evidence type="ECO:0000256" key="1">
    <source>
        <dbReference type="ARBA" id="ARBA00022679"/>
    </source>
</evidence>
<dbReference type="PANTHER" id="PTHR43861">
    <property type="entry name" value="TRANS-ACONITATE 2-METHYLTRANSFERASE-RELATED"/>
    <property type="match status" value="1"/>
</dbReference>
<accession>A0A4Y9QSJ3</accession>
<dbReference type="SUPFAM" id="SSF53335">
    <property type="entry name" value="S-adenosyl-L-methionine-dependent methyltransferases"/>
    <property type="match status" value="1"/>
</dbReference>
<sequence length="239" mass="27608">MQEENENKVVSFYDQFAEKQEKTGINSRHLSILDKVVSAGLQAHHRVLEVGCGIGTVSSLLAKQVSKGEVLAVDISPESISKAQILWKDQANLKFEVSDMSDFDKGDQTFDFFVFPDVLEHIPVDQHQALFQKIKKHSHPDSVVFVHIPAPRYLKWMIENEPEKLQVIDQPLDSGDLIKSLTFAGFYLEKMETYSVFYQEKDYQYFVFRSSKPLHKSTPLSKWEVLKERIRIRLKYGLI</sequence>
<dbReference type="EMBL" id="SPSB01000003">
    <property type="protein sequence ID" value="TFV94662.1"/>
    <property type="molecule type" value="Genomic_DNA"/>
</dbReference>
<keyword evidence="4" id="KW-1185">Reference proteome</keyword>
<dbReference type="CDD" id="cd02440">
    <property type="entry name" value="AdoMet_MTases"/>
    <property type="match status" value="1"/>
</dbReference>
<name>A0A4Y9QSJ3_9BACT</name>
<evidence type="ECO:0000313" key="3">
    <source>
        <dbReference type="EMBL" id="TFV94662.1"/>
    </source>
</evidence>
<dbReference type="Pfam" id="PF13649">
    <property type="entry name" value="Methyltransf_25"/>
    <property type="match status" value="1"/>
</dbReference>
<dbReference type="OrthoDB" id="9789123at2"/>
<proteinExistence type="predicted"/>
<evidence type="ECO:0000259" key="2">
    <source>
        <dbReference type="Pfam" id="PF13649"/>
    </source>
</evidence>
<dbReference type="RefSeq" id="WP_135074211.1">
    <property type="nucleotide sequence ID" value="NZ_SPSB01000003.1"/>
</dbReference>
<dbReference type="InterPro" id="IPR029063">
    <property type="entry name" value="SAM-dependent_MTases_sf"/>
</dbReference>
<dbReference type="Gene3D" id="3.40.50.150">
    <property type="entry name" value="Vaccinia Virus protein VP39"/>
    <property type="match status" value="1"/>
</dbReference>
<evidence type="ECO:0000313" key="4">
    <source>
        <dbReference type="Proteomes" id="UP000297647"/>
    </source>
</evidence>
<comment type="caution">
    <text evidence="3">The sequence shown here is derived from an EMBL/GenBank/DDBJ whole genome shotgun (WGS) entry which is preliminary data.</text>
</comment>
<organism evidence="3 4">
    <name type="scientific">Algoriphagus kandeliae</name>
    <dbReference type="NCBI Taxonomy" id="2562278"/>
    <lineage>
        <taxon>Bacteria</taxon>
        <taxon>Pseudomonadati</taxon>
        <taxon>Bacteroidota</taxon>
        <taxon>Cytophagia</taxon>
        <taxon>Cytophagales</taxon>
        <taxon>Cyclobacteriaceae</taxon>
        <taxon>Algoriphagus</taxon>
    </lineage>
</organism>
<keyword evidence="3" id="KW-0489">Methyltransferase</keyword>
<dbReference type="Proteomes" id="UP000297647">
    <property type="component" value="Unassembled WGS sequence"/>
</dbReference>
<feature type="domain" description="Methyltransferase" evidence="2">
    <location>
        <begin position="47"/>
        <end position="140"/>
    </location>
</feature>
<dbReference type="InterPro" id="IPR041698">
    <property type="entry name" value="Methyltransf_25"/>
</dbReference>
<keyword evidence="1 3" id="KW-0808">Transferase</keyword>
<dbReference type="GO" id="GO:0032259">
    <property type="term" value="P:methylation"/>
    <property type="evidence" value="ECO:0007669"/>
    <property type="project" value="UniProtKB-KW"/>
</dbReference>